<dbReference type="AlphaFoldDB" id="A0AAV9RBF2"/>
<protein>
    <submittedName>
        <fullName evidence="2">Uncharacterized protein</fullName>
    </submittedName>
</protein>
<keyword evidence="3" id="KW-1185">Reference proteome</keyword>
<gene>
    <name evidence="2" type="ORF">CRENBAI_024406</name>
</gene>
<name>A0AAV9RBF2_9TELE</name>
<comment type="caution">
    <text evidence="2">The sequence shown here is derived from an EMBL/GenBank/DDBJ whole genome shotgun (WGS) entry which is preliminary data.</text>
</comment>
<evidence type="ECO:0000256" key="1">
    <source>
        <dbReference type="SAM" id="MobiDB-lite"/>
    </source>
</evidence>
<dbReference type="Proteomes" id="UP001311232">
    <property type="component" value="Unassembled WGS sequence"/>
</dbReference>
<feature type="compositionally biased region" description="Basic and acidic residues" evidence="1">
    <location>
        <begin position="26"/>
        <end position="42"/>
    </location>
</feature>
<feature type="region of interest" description="Disordered" evidence="1">
    <location>
        <begin position="1"/>
        <end position="85"/>
    </location>
</feature>
<evidence type="ECO:0000313" key="3">
    <source>
        <dbReference type="Proteomes" id="UP001311232"/>
    </source>
</evidence>
<evidence type="ECO:0000313" key="2">
    <source>
        <dbReference type="EMBL" id="KAK5606261.1"/>
    </source>
</evidence>
<accession>A0AAV9RBF2</accession>
<sequence length="110" mass="12464">MSQVKPRFALSHATANTTHPSKIHRYREVSSHDTTRKTEYKRRCPGSTHTRGQICATGATRPSPQHYSTPYRRETERSKEHPKQKPFNIAPHCLLVALALLGKNADFDLG</sequence>
<proteinExistence type="predicted"/>
<reference evidence="2 3" key="1">
    <citation type="submission" date="2021-06" db="EMBL/GenBank/DDBJ databases">
        <authorList>
            <person name="Palmer J.M."/>
        </authorList>
    </citation>
    <scope>NUCLEOTIDE SEQUENCE [LARGE SCALE GENOMIC DNA]</scope>
    <source>
        <strain evidence="2 3">MEX-2019</strain>
        <tissue evidence="2">Muscle</tissue>
    </source>
</reference>
<feature type="compositionally biased region" description="Basic and acidic residues" evidence="1">
    <location>
        <begin position="71"/>
        <end position="83"/>
    </location>
</feature>
<organism evidence="2 3">
    <name type="scientific">Crenichthys baileyi</name>
    <name type="common">White River springfish</name>
    <dbReference type="NCBI Taxonomy" id="28760"/>
    <lineage>
        <taxon>Eukaryota</taxon>
        <taxon>Metazoa</taxon>
        <taxon>Chordata</taxon>
        <taxon>Craniata</taxon>
        <taxon>Vertebrata</taxon>
        <taxon>Euteleostomi</taxon>
        <taxon>Actinopterygii</taxon>
        <taxon>Neopterygii</taxon>
        <taxon>Teleostei</taxon>
        <taxon>Neoteleostei</taxon>
        <taxon>Acanthomorphata</taxon>
        <taxon>Ovalentaria</taxon>
        <taxon>Atherinomorphae</taxon>
        <taxon>Cyprinodontiformes</taxon>
        <taxon>Goodeidae</taxon>
        <taxon>Crenichthys</taxon>
    </lineage>
</organism>
<dbReference type="EMBL" id="JAHHUM010002092">
    <property type="protein sequence ID" value="KAK5606261.1"/>
    <property type="molecule type" value="Genomic_DNA"/>
</dbReference>